<comment type="caution">
    <text evidence="2">The sequence shown here is derived from an EMBL/GenBank/DDBJ whole genome shotgun (WGS) entry which is preliminary data.</text>
</comment>
<dbReference type="KEGG" id="more:E1B28_000504"/>
<proteinExistence type="predicted"/>
<evidence type="ECO:0000313" key="3">
    <source>
        <dbReference type="Proteomes" id="UP001049176"/>
    </source>
</evidence>
<protein>
    <submittedName>
        <fullName evidence="2">Uncharacterized protein</fullName>
    </submittedName>
</protein>
<feature type="compositionally biased region" description="Polar residues" evidence="1">
    <location>
        <begin position="173"/>
        <end position="193"/>
    </location>
</feature>
<organism evidence="2 3">
    <name type="scientific">Marasmius oreades</name>
    <name type="common">fairy-ring Marasmius</name>
    <dbReference type="NCBI Taxonomy" id="181124"/>
    <lineage>
        <taxon>Eukaryota</taxon>
        <taxon>Fungi</taxon>
        <taxon>Dikarya</taxon>
        <taxon>Basidiomycota</taxon>
        <taxon>Agaricomycotina</taxon>
        <taxon>Agaricomycetes</taxon>
        <taxon>Agaricomycetidae</taxon>
        <taxon>Agaricales</taxon>
        <taxon>Marasmiineae</taxon>
        <taxon>Marasmiaceae</taxon>
        <taxon>Marasmius</taxon>
    </lineage>
</organism>
<feature type="region of interest" description="Disordered" evidence="1">
    <location>
        <begin position="224"/>
        <end position="258"/>
    </location>
</feature>
<dbReference type="GO" id="GO:0042790">
    <property type="term" value="P:nucleolar large rRNA transcription by RNA polymerase I"/>
    <property type="evidence" value="ECO:0007669"/>
    <property type="project" value="InterPro"/>
</dbReference>
<dbReference type="GeneID" id="66069580"/>
<name>A0A9P7V1E0_9AGAR</name>
<dbReference type="InterPro" id="IPR039601">
    <property type="entry name" value="Rrn5"/>
</dbReference>
<feature type="compositionally biased region" description="Basic and acidic residues" evidence="1">
    <location>
        <begin position="161"/>
        <end position="171"/>
    </location>
</feature>
<dbReference type="OrthoDB" id="2240312at2759"/>
<accession>A0A9P7V1E0</accession>
<keyword evidence="3" id="KW-1185">Reference proteome</keyword>
<evidence type="ECO:0000313" key="2">
    <source>
        <dbReference type="EMBL" id="KAG7098571.1"/>
    </source>
</evidence>
<dbReference type="GO" id="GO:0000182">
    <property type="term" value="F:rDNA binding"/>
    <property type="evidence" value="ECO:0007669"/>
    <property type="project" value="TreeGrafter"/>
</dbReference>
<dbReference type="RefSeq" id="XP_043015041.1">
    <property type="nucleotide sequence ID" value="XM_043146339.1"/>
</dbReference>
<feature type="compositionally biased region" description="Acidic residues" evidence="1">
    <location>
        <begin position="245"/>
        <end position="258"/>
    </location>
</feature>
<dbReference type="PANTHER" id="PTHR28079">
    <property type="entry name" value="RNA POLYMERASE I-SPECIFIC TRANSCRIPTION INITIATION FACTOR RRN5"/>
    <property type="match status" value="1"/>
</dbReference>
<dbReference type="PANTHER" id="PTHR28079:SF1">
    <property type="entry name" value="RNA POLYMERASE I-SPECIFIC TRANSCRIPTION INITIATION FACTOR RRN5"/>
    <property type="match status" value="1"/>
</dbReference>
<dbReference type="GO" id="GO:0000500">
    <property type="term" value="C:RNA polymerase I upstream activating factor complex"/>
    <property type="evidence" value="ECO:0007669"/>
    <property type="project" value="InterPro"/>
</dbReference>
<dbReference type="GO" id="GO:0001181">
    <property type="term" value="F:RNA polymerase I general transcription initiation factor activity"/>
    <property type="evidence" value="ECO:0007669"/>
    <property type="project" value="TreeGrafter"/>
</dbReference>
<dbReference type="AlphaFoldDB" id="A0A9P7V1E0"/>
<dbReference type="EMBL" id="CM032181">
    <property type="protein sequence ID" value="KAG7098571.1"/>
    <property type="molecule type" value="Genomic_DNA"/>
</dbReference>
<evidence type="ECO:0000256" key="1">
    <source>
        <dbReference type="SAM" id="MobiDB-lite"/>
    </source>
</evidence>
<gene>
    <name evidence="2" type="ORF">E1B28_000504</name>
</gene>
<sequence length="506" mass="56745">MHARMVCGTVDATKFYLHDFQEHVSAFQRHLLGVGEKELSSSTIPPCGYWTPPEKERFFHSLSIHTRFRPDLIALDIKSKTVADVCFYLAALEQASAKIQPIRNDLDIAITVSDSWISVEEGESYKLKDTSETFGLSGEEWDVPLDSDKLRIMDQILREGGDFEDSTDRNAHFPTSNPSMVDGESPSTSNGRPTDSEIPLSPASRRRLYKRLYMRRKRAGLSGTTADLHADKLQPGKKTKILQDGENDRDELDNVDDDALNDADLSADEQETEDEEKETSVQLEREAWKQSGVDADVLVSRDLGLFYLGALRDLMSLYKLTSDERLPAAVTSSISAATIQTLGSIVKNFVTDIIHHCIVLREEERRVKGQTKVWRFGSVHEEISSNTVNHALTIMGHSRTRKNIGLTEAVVAKEREFDALETSATELQHGQLAPALMFCRLPKNLDESDELMPTGTDEEALLLELESDMELDEYDRAMEIAHEHASTTDSYTRATSSLCASIPLYR</sequence>
<reference evidence="2" key="1">
    <citation type="journal article" date="2021" name="Genome Biol. Evol.">
        <title>The assembled and annotated genome of the fairy-ring fungus Marasmius oreades.</title>
        <authorList>
            <person name="Hiltunen M."/>
            <person name="Ament-Velasquez S.L."/>
            <person name="Johannesson H."/>
        </authorList>
    </citation>
    <scope>NUCLEOTIDE SEQUENCE</scope>
    <source>
        <strain evidence="2">03SP1</strain>
    </source>
</reference>
<dbReference type="GO" id="GO:0006361">
    <property type="term" value="P:transcription initiation at RNA polymerase I promoter"/>
    <property type="evidence" value="ECO:0007669"/>
    <property type="project" value="TreeGrafter"/>
</dbReference>
<feature type="region of interest" description="Disordered" evidence="1">
    <location>
        <begin position="161"/>
        <end position="203"/>
    </location>
</feature>
<dbReference type="Proteomes" id="UP001049176">
    <property type="component" value="Chromosome 1"/>
</dbReference>